<sequence>MSFPSGSSSVPHNSKPEPEESVASAIPKVYLHDDGYFIYRFESEQDKASIMENGPYTYNNRPLILKTWTLEFQMTKEPICLIPLWVCFPSLPVLYWKEENLGRIASYLGKPICADRLTVHEDRVLYARVLIEMDVSQPLPEEMTIEKADGSLWMQMIEYEWRPTLCQKCL</sequence>
<dbReference type="Pfam" id="PF14111">
    <property type="entry name" value="DUF4283"/>
    <property type="match status" value="1"/>
</dbReference>
<protein>
    <recommendedName>
        <fullName evidence="2">DUF4283 domain-containing protein</fullName>
    </recommendedName>
</protein>
<dbReference type="OMA" id="SHISRIC"/>
<dbReference type="AlphaFoldDB" id="A0A1S4CMU7"/>
<evidence type="ECO:0000259" key="2">
    <source>
        <dbReference type="Pfam" id="PF14111"/>
    </source>
</evidence>
<organism evidence="3">
    <name type="scientific">Nicotiana tabacum</name>
    <name type="common">Common tobacco</name>
    <dbReference type="NCBI Taxonomy" id="4097"/>
    <lineage>
        <taxon>Eukaryota</taxon>
        <taxon>Viridiplantae</taxon>
        <taxon>Streptophyta</taxon>
        <taxon>Embryophyta</taxon>
        <taxon>Tracheophyta</taxon>
        <taxon>Spermatophyta</taxon>
        <taxon>Magnoliopsida</taxon>
        <taxon>eudicotyledons</taxon>
        <taxon>Gunneridae</taxon>
        <taxon>Pentapetalae</taxon>
        <taxon>asterids</taxon>
        <taxon>lamiids</taxon>
        <taxon>Solanales</taxon>
        <taxon>Solanaceae</taxon>
        <taxon>Nicotianoideae</taxon>
        <taxon>Nicotianeae</taxon>
        <taxon>Nicotiana</taxon>
    </lineage>
</organism>
<evidence type="ECO:0000313" key="3">
    <source>
        <dbReference type="RefSeq" id="XP_016502568.1"/>
    </source>
</evidence>
<dbReference type="InterPro" id="IPR025558">
    <property type="entry name" value="DUF4283"/>
</dbReference>
<dbReference type="PaxDb" id="4097-A0A1S4CMU7"/>
<feature type="region of interest" description="Disordered" evidence="1">
    <location>
        <begin position="1"/>
        <end position="21"/>
    </location>
</feature>
<gene>
    <name evidence="3" type="primary">LOC107820743</name>
</gene>
<feature type="compositionally biased region" description="Polar residues" evidence="1">
    <location>
        <begin position="1"/>
        <end position="12"/>
    </location>
</feature>
<feature type="domain" description="DUF4283" evidence="2">
    <location>
        <begin position="27"/>
        <end position="75"/>
    </location>
</feature>
<dbReference type="PANTHER" id="PTHR33233:SF17">
    <property type="entry name" value="DUF4283 DOMAIN-CONTAINING PROTEIN"/>
    <property type="match status" value="1"/>
</dbReference>
<dbReference type="KEGG" id="nta:107820743"/>
<accession>A0A1S4CMU7</accession>
<proteinExistence type="predicted"/>
<dbReference type="RefSeq" id="XP_016502568.1">
    <property type="nucleotide sequence ID" value="XM_016647082.1"/>
</dbReference>
<reference evidence="3" key="1">
    <citation type="submission" date="2025-08" db="UniProtKB">
        <authorList>
            <consortium name="RefSeq"/>
        </authorList>
    </citation>
    <scope>IDENTIFICATION</scope>
</reference>
<dbReference type="OrthoDB" id="1302923at2759"/>
<name>A0A1S4CMU7_TOBAC</name>
<dbReference type="PANTHER" id="PTHR33233">
    <property type="entry name" value="ENDONUCLEASE/EXONUCLEASE/PHOSPHATASE"/>
    <property type="match status" value="1"/>
</dbReference>
<evidence type="ECO:0000256" key="1">
    <source>
        <dbReference type="SAM" id="MobiDB-lite"/>
    </source>
</evidence>